<evidence type="ECO:0000313" key="3">
    <source>
        <dbReference type="EMBL" id="MFC4035762.1"/>
    </source>
</evidence>
<dbReference type="RefSeq" id="WP_386436264.1">
    <property type="nucleotide sequence ID" value="NZ_JBHSBB010000029.1"/>
</dbReference>
<reference evidence="4" key="1">
    <citation type="journal article" date="2019" name="Int. J. Syst. Evol. Microbiol.">
        <title>The Global Catalogue of Microorganisms (GCM) 10K type strain sequencing project: providing services to taxonomists for standard genome sequencing and annotation.</title>
        <authorList>
            <consortium name="The Broad Institute Genomics Platform"/>
            <consortium name="The Broad Institute Genome Sequencing Center for Infectious Disease"/>
            <person name="Wu L."/>
            <person name="Ma J."/>
        </authorList>
    </citation>
    <scope>NUCLEOTIDE SEQUENCE [LARGE SCALE GENOMIC DNA]</scope>
    <source>
        <strain evidence="4">CGMCC 4.7237</strain>
    </source>
</reference>
<keyword evidence="2" id="KW-0472">Membrane</keyword>
<feature type="region of interest" description="Disordered" evidence="1">
    <location>
        <begin position="379"/>
        <end position="445"/>
    </location>
</feature>
<feature type="compositionally biased region" description="Pro residues" evidence="1">
    <location>
        <begin position="425"/>
        <end position="434"/>
    </location>
</feature>
<name>A0ABV8HXL7_9ACTN</name>
<keyword evidence="2" id="KW-1133">Transmembrane helix</keyword>
<feature type="compositionally biased region" description="Pro residues" evidence="1">
    <location>
        <begin position="96"/>
        <end position="118"/>
    </location>
</feature>
<keyword evidence="2" id="KW-0812">Transmembrane</keyword>
<keyword evidence="4" id="KW-1185">Reference proteome</keyword>
<sequence>MSDDILMFFLLLAAVTALALALRALRHWQGERAGRVYELPVDRRGVALRTGAAGVAALVAATLAVPLLHRSASPPSSVASVATPPPAVRTASAVPVQPPPPPSHLPAPAPPEPSPSPEQPARTLGHPSGGTLQLLGDGTRVWLPPFYDTPHAAGVAFPVVLAHVEGPQGDPDLYAGLAAGLRSKRSDPFLLVMPDRCDRDSAAVLAEVAHRYRTLTSVTARAVLGIGPQAPCAVREALANPDRFRAGIGISGTYPPLTAPAGPYPPLLLASAAGESGPHASALRLRRALHARGDAVRLLDGTGKRAALMGLVGAYLTEKLDGAARVAGEAGAAEGSPVRAHAARRLSGHVRAEDVAGDVRARDVTGHVRGHVAAHVRPQRHAHLPARPVTHAPASAAPRKPARAHVPTHAPTHGLTPARERTPAPVRPPAPSHAPAPTGTPKGHA</sequence>
<evidence type="ECO:0000313" key="4">
    <source>
        <dbReference type="Proteomes" id="UP001595765"/>
    </source>
</evidence>
<comment type="caution">
    <text evidence="3">The sequence shown here is derived from an EMBL/GenBank/DDBJ whole genome shotgun (WGS) entry which is preliminary data.</text>
</comment>
<dbReference type="Proteomes" id="UP001595765">
    <property type="component" value="Unassembled WGS sequence"/>
</dbReference>
<evidence type="ECO:0000256" key="2">
    <source>
        <dbReference type="SAM" id="Phobius"/>
    </source>
</evidence>
<accession>A0ABV8HXL7</accession>
<dbReference type="EMBL" id="JBHSBB010000029">
    <property type="protein sequence ID" value="MFC4035762.1"/>
    <property type="molecule type" value="Genomic_DNA"/>
</dbReference>
<feature type="region of interest" description="Disordered" evidence="1">
    <location>
        <begin position="89"/>
        <end position="133"/>
    </location>
</feature>
<organism evidence="3 4">
    <name type="scientific">Streptomyces polygonati</name>
    <dbReference type="NCBI Taxonomy" id="1617087"/>
    <lineage>
        <taxon>Bacteria</taxon>
        <taxon>Bacillati</taxon>
        <taxon>Actinomycetota</taxon>
        <taxon>Actinomycetes</taxon>
        <taxon>Kitasatosporales</taxon>
        <taxon>Streptomycetaceae</taxon>
        <taxon>Streptomyces</taxon>
    </lineage>
</organism>
<dbReference type="Gene3D" id="3.40.50.1820">
    <property type="entry name" value="alpha/beta hydrolase"/>
    <property type="match status" value="1"/>
</dbReference>
<dbReference type="SUPFAM" id="SSF53474">
    <property type="entry name" value="alpha/beta-Hydrolases"/>
    <property type="match status" value="1"/>
</dbReference>
<feature type="transmembrane region" description="Helical" evidence="2">
    <location>
        <begin position="46"/>
        <end position="68"/>
    </location>
</feature>
<proteinExistence type="predicted"/>
<evidence type="ECO:0008006" key="5">
    <source>
        <dbReference type="Google" id="ProtNLM"/>
    </source>
</evidence>
<gene>
    <name evidence="3" type="ORF">ACFO3J_30460</name>
</gene>
<evidence type="ECO:0000256" key="1">
    <source>
        <dbReference type="SAM" id="MobiDB-lite"/>
    </source>
</evidence>
<protein>
    <recommendedName>
        <fullName evidence="5">Alpha/beta hydrolase</fullName>
    </recommendedName>
</protein>
<feature type="transmembrane region" description="Helical" evidence="2">
    <location>
        <begin position="6"/>
        <end position="25"/>
    </location>
</feature>
<dbReference type="InterPro" id="IPR029058">
    <property type="entry name" value="AB_hydrolase_fold"/>
</dbReference>